<feature type="domain" description="Tetrapyrrole biosynthesis uroporphyrinogen III synthase" evidence="10">
    <location>
        <begin position="18"/>
        <end position="233"/>
    </location>
</feature>
<keyword evidence="5 9" id="KW-0627">Porphyrin biosynthesis</keyword>
<evidence type="ECO:0000256" key="5">
    <source>
        <dbReference type="ARBA" id="ARBA00023244"/>
    </source>
</evidence>
<dbReference type="InterPro" id="IPR003754">
    <property type="entry name" value="4pyrrol_synth_uPrphyn_synth"/>
</dbReference>
<name>A0ABT8EKS3_9BURK</name>
<evidence type="ECO:0000256" key="6">
    <source>
        <dbReference type="ARBA" id="ARBA00037589"/>
    </source>
</evidence>
<comment type="pathway">
    <text evidence="1 9">Porphyrin-containing compound metabolism; protoporphyrin-IX biosynthesis; coproporphyrinogen-III from 5-aminolevulinate: step 3/4.</text>
</comment>
<organism evidence="11 12">
    <name type="scientific">Alcaligenes endophyticus</name>
    <dbReference type="NCBI Taxonomy" id="1929088"/>
    <lineage>
        <taxon>Bacteria</taxon>
        <taxon>Pseudomonadati</taxon>
        <taxon>Pseudomonadota</taxon>
        <taxon>Betaproteobacteria</taxon>
        <taxon>Burkholderiales</taxon>
        <taxon>Alcaligenaceae</taxon>
        <taxon>Alcaligenes</taxon>
    </lineage>
</organism>
<dbReference type="InterPro" id="IPR036108">
    <property type="entry name" value="4pyrrol_syn_uPrphyn_synt_sf"/>
</dbReference>
<sequence>MSIPATVLLTRPAGRNESLADRLAQLRIASVVVPGLQLRGRWGQVDAYRPPQDYDALVFVSGNAARYYFEAMRRAGDILASSTYLACVGQATAQALMSLPGVQAQQLVYPAARDSLQDSEALWACLNPYLSRWRRVLLVRGDTGREWLGQQFEQAGLEVDRIAVYTRGPAVWSNEQRLALRGVPAESRYICLLSSSESVRAIAYNVKQLGLFEQWAKSCFIVIHPRIESVLREVLWEAGLNHAIVVKRCRPTDDSIIEAILASLSPE</sequence>
<reference evidence="11" key="1">
    <citation type="submission" date="2021-11" db="EMBL/GenBank/DDBJ databases">
        <title>Draft genome sequence of Alcaligenes endophyticus type strain CCUG 75668T.</title>
        <authorList>
            <person name="Salva-Serra F."/>
            <person name="Duran R.E."/>
            <person name="Seeger M."/>
            <person name="Moore E.R.B."/>
            <person name="Jaen-Luchoro D."/>
        </authorList>
    </citation>
    <scope>NUCLEOTIDE SEQUENCE</scope>
    <source>
        <strain evidence="11">CCUG 75668</strain>
    </source>
</reference>
<protein>
    <recommendedName>
        <fullName evidence="7 9">Uroporphyrinogen-III synthase</fullName>
        <ecNumber evidence="3 9">4.2.1.75</ecNumber>
    </recommendedName>
</protein>
<keyword evidence="12" id="KW-1185">Reference proteome</keyword>
<proteinExistence type="inferred from homology"/>
<comment type="caution">
    <text evidence="11">The sequence shown here is derived from an EMBL/GenBank/DDBJ whole genome shotgun (WGS) entry which is preliminary data.</text>
</comment>
<dbReference type="Proteomes" id="UP001168613">
    <property type="component" value="Unassembled WGS sequence"/>
</dbReference>
<dbReference type="SUPFAM" id="SSF69618">
    <property type="entry name" value="HemD-like"/>
    <property type="match status" value="1"/>
</dbReference>
<dbReference type="InterPro" id="IPR039793">
    <property type="entry name" value="UROS/Hem4"/>
</dbReference>
<dbReference type="PANTHER" id="PTHR38042:SF1">
    <property type="entry name" value="UROPORPHYRINOGEN-III SYNTHASE, CHLOROPLASTIC"/>
    <property type="match status" value="1"/>
</dbReference>
<comment type="function">
    <text evidence="6 9">Catalyzes cyclization of the linear tetrapyrrole, hydroxymethylbilane, to the macrocyclic uroporphyrinogen III.</text>
</comment>
<accession>A0ABT8EKS3</accession>
<evidence type="ECO:0000256" key="3">
    <source>
        <dbReference type="ARBA" id="ARBA00013109"/>
    </source>
</evidence>
<dbReference type="CDD" id="cd06578">
    <property type="entry name" value="HemD"/>
    <property type="match status" value="1"/>
</dbReference>
<evidence type="ECO:0000256" key="2">
    <source>
        <dbReference type="ARBA" id="ARBA00008133"/>
    </source>
</evidence>
<evidence type="ECO:0000256" key="1">
    <source>
        <dbReference type="ARBA" id="ARBA00004772"/>
    </source>
</evidence>
<gene>
    <name evidence="11" type="ORF">LMS43_11365</name>
</gene>
<dbReference type="EMBL" id="JAJHNU010000003">
    <property type="protein sequence ID" value="MDN4121889.1"/>
    <property type="molecule type" value="Genomic_DNA"/>
</dbReference>
<evidence type="ECO:0000313" key="12">
    <source>
        <dbReference type="Proteomes" id="UP001168613"/>
    </source>
</evidence>
<evidence type="ECO:0000256" key="7">
    <source>
        <dbReference type="ARBA" id="ARBA00040167"/>
    </source>
</evidence>
<dbReference type="Gene3D" id="3.40.50.10090">
    <property type="match status" value="2"/>
</dbReference>
<dbReference type="Pfam" id="PF02602">
    <property type="entry name" value="HEM4"/>
    <property type="match status" value="1"/>
</dbReference>
<dbReference type="EC" id="4.2.1.75" evidence="3 9"/>
<evidence type="ECO:0000259" key="10">
    <source>
        <dbReference type="Pfam" id="PF02602"/>
    </source>
</evidence>
<evidence type="ECO:0000256" key="4">
    <source>
        <dbReference type="ARBA" id="ARBA00023239"/>
    </source>
</evidence>
<comment type="catalytic activity">
    <reaction evidence="8 9">
        <text>hydroxymethylbilane = uroporphyrinogen III + H2O</text>
        <dbReference type="Rhea" id="RHEA:18965"/>
        <dbReference type="ChEBI" id="CHEBI:15377"/>
        <dbReference type="ChEBI" id="CHEBI:57308"/>
        <dbReference type="ChEBI" id="CHEBI:57845"/>
        <dbReference type="EC" id="4.2.1.75"/>
    </reaction>
</comment>
<evidence type="ECO:0000256" key="9">
    <source>
        <dbReference type="RuleBase" id="RU366031"/>
    </source>
</evidence>
<keyword evidence="4 9" id="KW-0456">Lyase</keyword>
<evidence type="ECO:0000313" key="11">
    <source>
        <dbReference type="EMBL" id="MDN4121889.1"/>
    </source>
</evidence>
<evidence type="ECO:0000256" key="8">
    <source>
        <dbReference type="ARBA" id="ARBA00048617"/>
    </source>
</evidence>
<dbReference type="PANTHER" id="PTHR38042">
    <property type="entry name" value="UROPORPHYRINOGEN-III SYNTHASE, CHLOROPLASTIC"/>
    <property type="match status" value="1"/>
</dbReference>
<dbReference type="RefSeq" id="WP_266123103.1">
    <property type="nucleotide sequence ID" value="NZ_JAJHNU010000003.1"/>
</dbReference>
<comment type="similarity">
    <text evidence="2 9">Belongs to the uroporphyrinogen-III synthase family.</text>
</comment>